<evidence type="ECO:0000256" key="4">
    <source>
        <dbReference type="HAMAP-Rule" id="MF_01698"/>
    </source>
</evidence>
<protein>
    <recommendedName>
        <fullName evidence="4">Mycothiol acetyltransferase</fullName>
        <shortName evidence="4">MSH acetyltransferase</shortName>
        <ecNumber evidence="4">2.3.1.189</ecNumber>
    </recommendedName>
    <alternativeName>
        <fullName evidence="4">Mycothiol synthase</fullName>
    </alternativeName>
</protein>
<comment type="subunit">
    <text evidence="4">Monomer.</text>
</comment>
<feature type="binding site" evidence="4">
    <location>
        <position position="37"/>
    </location>
    <ligand>
        <name>1D-myo-inositol 2-(L-cysteinylamino)-2-deoxy-alpha-D-glucopyranoside</name>
        <dbReference type="ChEBI" id="CHEBI:58887"/>
    </ligand>
</feature>
<keyword evidence="7" id="KW-1185">Reference proteome</keyword>
<dbReference type="InterPro" id="IPR017813">
    <property type="entry name" value="Mycothiol_AcTrfase"/>
</dbReference>
<comment type="function">
    <text evidence="4">Catalyzes the transfer of acetyl from acetyl-CoA to desacetylmycothiol (Cys-GlcN-Ins) to form mycothiol.</text>
</comment>
<evidence type="ECO:0000313" key="6">
    <source>
        <dbReference type="EMBL" id="MDT0263159.1"/>
    </source>
</evidence>
<accession>A0ABU2JDU8</accession>
<feature type="binding site" evidence="4">
    <location>
        <position position="179"/>
    </location>
    <ligand>
        <name>1D-myo-inositol 2-(L-cysteinylamino)-2-deoxy-alpha-D-glucopyranoside</name>
        <dbReference type="ChEBI" id="CHEBI:58887"/>
    </ligand>
</feature>
<dbReference type="Proteomes" id="UP001183176">
    <property type="component" value="Unassembled WGS sequence"/>
</dbReference>
<dbReference type="Gene3D" id="3.40.630.30">
    <property type="match status" value="1"/>
</dbReference>
<comment type="caution">
    <text evidence="4">Lacks conserved residue(s) required for the propagation of feature annotation.</text>
</comment>
<evidence type="ECO:0000256" key="2">
    <source>
        <dbReference type="ARBA" id="ARBA00022737"/>
    </source>
</evidence>
<keyword evidence="3 4" id="KW-0012">Acyltransferase</keyword>
<feature type="binding site" evidence="4">
    <location>
        <begin position="233"/>
        <end position="235"/>
    </location>
    <ligand>
        <name>acetyl-CoA</name>
        <dbReference type="ChEBI" id="CHEBI:57288"/>
        <label>2</label>
    </ligand>
</feature>
<feature type="binding site" evidence="4">
    <location>
        <begin position="78"/>
        <end position="80"/>
    </location>
    <ligand>
        <name>acetyl-CoA</name>
        <dbReference type="ChEBI" id="CHEBI:57288"/>
        <label>1</label>
    </ligand>
</feature>
<feature type="domain" description="N-acetyltransferase" evidence="5">
    <location>
        <begin position="152"/>
        <end position="296"/>
    </location>
</feature>
<gene>
    <name evidence="4 6" type="primary">mshD</name>
    <name evidence="6" type="ORF">RM423_17365</name>
</gene>
<evidence type="ECO:0000313" key="7">
    <source>
        <dbReference type="Proteomes" id="UP001183176"/>
    </source>
</evidence>
<dbReference type="NCBIfam" id="TIGR03448">
    <property type="entry name" value="mycothiol_MshD"/>
    <property type="match status" value="1"/>
</dbReference>
<feature type="binding site" evidence="4">
    <location>
        <position position="267"/>
    </location>
    <ligand>
        <name>1D-myo-inositol 2-(L-cysteinylamino)-2-deoxy-alpha-D-glucopyranoside</name>
        <dbReference type="ChEBI" id="CHEBI:58887"/>
    </ligand>
</feature>
<organism evidence="6 7">
    <name type="scientific">Jatrophihabitans lederbergiae</name>
    <dbReference type="NCBI Taxonomy" id="3075547"/>
    <lineage>
        <taxon>Bacteria</taxon>
        <taxon>Bacillati</taxon>
        <taxon>Actinomycetota</taxon>
        <taxon>Actinomycetes</taxon>
        <taxon>Jatrophihabitantales</taxon>
        <taxon>Jatrophihabitantaceae</taxon>
        <taxon>Jatrophihabitans</taxon>
    </lineage>
</organism>
<dbReference type="EC" id="2.3.1.189" evidence="4"/>
<comment type="similarity">
    <text evidence="4">Belongs to the acetyltransferase family. MshD subfamily.</text>
</comment>
<keyword evidence="1 4" id="KW-0808">Transferase</keyword>
<dbReference type="PANTHER" id="PTHR43877">
    <property type="entry name" value="AMINOALKYLPHOSPHONATE N-ACETYLTRANSFERASE-RELATED-RELATED"/>
    <property type="match status" value="1"/>
</dbReference>
<dbReference type="RefSeq" id="WP_311424306.1">
    <property type="nucleotide sequence ID" value="NZ_JAVREH010000030.1"/>
</dbReference>
<feature type="binding site" evidence="4">
    <location>
        <position position="218"/>
    </location>
    <ligand>
        <name>1D-myo-inositol 2-(L-cysteinylamino)-2-deoxy-alpha-D-glucopyranoside</name>
        <dbReference type="ChEBI" id="CHEBI:58887"/>
    </ligand>
</feature>
<dbReference type="InterPro" id="IPR000182">
    <property type="entry name" value="GNAT_dom"/>
</dbReference>
<comment type="catalytic activity">
    <reaction evidence="4">
        <text>1D-myo-inositol 2-(L-cysteinylamino)-2-deoxy-alpha-D-glucopyranoside + acetyl-CoA = mycothiol + CoA + H(+)</text>
        <dbReference type="Rhea" id="RHEA:26172"/>
        <dbReference type="ChEBI" id="CHEBI:15378"/>
        <dbReference type="ChEBI" id="CHEBI:16768"/>
        <dbReference type="ChEBI" id="CHEBI:57287"/>
        <dbReference type="ChEBI" id="CHEBI:57288"/>
        <dbReference type="ChEBI" id="CHEBI:58887"/>
        <dbReference type="EC" id="2.3.1.189"/>
    </reaction>
</comment>
<reference evidence="7" key="1">
    <citation type="submission" date="2023-07" db="EMBL/GenBank/DDBJ databases">
        <title>30 novel species of actinomycetes from the DSMZ collection.</title>
        <authorList>
            <person name="Nouioui I."/>
        </authorList>
    </citation>
    <scope>NUCLEOTIDE SEQUENCE [LARGE SCALE GENOMIC DNA]</scope>
    <source>
        <strain evidence="7">DSM 44399</strain>
    </source>
</reference>
<dbReference type="CDD" id="cd04301">
    <property type="entry name" value="NAT_SF"/>
    <property type="match status" value="1"/>
</dbReference>
<keyword evidence="2 4" id="KW-0677">Repeat</keyword>
<dbReference type="GO" id="GO:0035447">
    <property type="term" value="F:mycothiol synthase activity"/>
    <property type="evidence" value="ECO:0007669"/>
    <property type="project" value="UniProtKB-EC"/>
</dbReference>
<dbReference type="InterPro" id="IPR050832">
    <property type="entry name" value="Bact_Acetyltransf"/>
</dbReference>
<dbReference type="InterPro" id="IPR016181">
    <property type="entry name" value="Acyl_CoA_acyltransferase"/>
</dbReference>
<feature type="binding site" evidence="4">
    <location>
        <position position="229"/>
    </location>
    <ligand>
        <name>1D-myo-inositol 2-(L-cysteinylamino)-2-deoxy-alpha-D-glucopyranoside</name>
        <dbReference type="ChEBI" id="CHEBI:58887"/>
    </ligand>
</feature>
<dbReference type="HAMAP" id="MF_01698">
    <property type="entry name" value="MshD"/>
    <property type="match status" value="1"/>
</dbReference>
<dbReference type="Pfam" id="PF00583">
    <property type="entry name" value="Acetyltransf_1"/>
    <property type="match status" value="1"/>
</dbReference>
<dbReference type="PIRSF" id="PIRSF021524">
    <property type="entry name" value="MSH_acetyltransferase"/>
    <property type="match status" value="1"/>
</dbReference>
<dbReference type="SUPFAM" id="SSF55729">
    <property type="entry name" value="Acyl-CoA N-acyltransferases (Nat)"/>
    <property type="match status" value="1"/>
</dbReference>
<evidence type="ECO:0000256" key="3">
    <source>
        <dbReference type="ARBA" id="ARBA00023315"/>
    </source>
</evidence>
<name>A0ABU2JDU8_9ACTN</name>
<dbReference type="EMBL" id="JAVREH010000030">
    <property type="protein sequence ID" value="MDT0263159.1"/>
    <property type="molecule type" value="Genomic_DNA"/>
</dbReference>
<evidence type="ECO:0000259" key="5">
    <source>
        <dbReference type="PROSITE" id="PS51186"/>
    </source>
</evidence>
<comment type="caution">
    <text evidence="6">The sequence shown here is derived from an EMBL/GenBank/DDBJ whole genome shotgun (WGS) entry which is preliminary data.</text>
</comment>
<evidence type="ECO:0000256" key="1">
    <source>
        <dbReference type="ARBA" id="ARBA00022679"/>
    </source>
</evidence>
<sequence length="296" mass="32150">MTPDLRSVTTLTEDQADQVRRLVSQSAGAQDNPPISEGGLLRLHAGAPVRHLLATSEGSELLGYAQLAPDAEATAAELVAVDDAVALELLGALEKLDAEDPHGELRLWAHGESSVARRAAQQAGLLVTRELLQLRRSLPDLELGDVPRPAGVNIRPFVPGRDDQAWLALNALAFASHPEQGGWTQRDLDERLQEPWFDPGGFLLAERDGELVGYHWTKVHDETPEPMGEVYVLGIHPAAQGMHLGRVLLTAGLRHLRGLGLGTVLLYVDETNTGAVALYRTLGFAEFSRDVQYVRP</sequence>
<dbReference type="PROSITE" id="PS51186">
    <property type="entry name" value="GNAT"/>
    <property type="match status" value="1"/>
</dbReference>
<proteinExistence type="inferred from homology"/>